<gene>
    <name evidence="1" type="ORF">mvi_20430</name>
</gene>
<organism evidence="1 2">
    <name type="scientific">Methylobacterium indicum</name>
    <dbReference type="NCBI Taxonomy" id="1775910"/>
    <lineage>
        <taxon>Bacteria</taxon>
        <taxon>Pseudomonadati</taxon>
        <taxon>Pseudomonadota</taxon>
        <taxon>Alphaproteobacteria</taxon>
        <taxon>Hyphomicrobiales</taxon>
        <taxon>Methylobacteriaceae</taxon>
        <taxon>Methylobacterium</taxon>
    </lineage>
</organism>
<reference evidence="1" key="1">
    <citation type="submission" date="2020-11" db="EMBL/GenBank/DDBJ databases">
        <title>Complete genome sequence of a novel pathogenic Methylobacterium strain isolated from rice in Vietnam.</title>
        <authorList>
            <person name="Lai K."/>
            <person name="Okazaki S."/>
            <person name="Higashi K."/>
            <person name="Mori H."/>
            <person name="Toyoda A."/>
            <person name="Kurokawa K."/>
        </authorList>
    </citation>
    <scope>NUCLEOTIDE SEQUENCE</scope>
    <source>
        <strain evidence="1">VL1</strain>
    </source>
</reference>
<dbReference type="AlphaFoldDB" id="A0A8H9C4F0"/>
<protein>
    <submittedName>
        <fullName evidence="1">Uncharacterized protein</fullName>
    </submittedName>
</protein>
<sequence length="73" mass="7880">MNAQELDEAKSDLALAKAALRRRLGKDIQSAGTGGETVAYAKATVTELRDIISDLETRVRLSEPGGFGTIYIR</sequence>
<dbReference type="RefSeq" id="WP_207182595.1">
    <property type="nucleotide sequence ID" value="NZ_AP024145.1"/>
</dbReference>
<dbReference type="Proteomes" id="UP000663508">
    <property type="component" value="Chromosome"/>
</dbReference>
<name>A0A8H9C4F0_9HYPH</name>
<proteinExistence type="predicted"/>
<dbReference type="EMBL" id="AP024145">
    <property type="protein sequence ID" value="BCM83582.1"/>
    <property type="molecule type" value="Genomic_DNA"/>
</dbReference>
<evidence type="ECO:0000313" key="1">
    <source>
        <dbReference type="EMBL" id="BCM83582.1"/>
    </source>
</evidence>
<accession>A0A8H9C4F0</accession>
<dbReference type="KEGG" id="mind:mvi_20430"/>
<evidence type="ECO:0000313" key="2">
    <source>
        <dbReference type="Proteomes" id="UP000663508"/>
    </source>
</evidence>